<protein>
    <submittedName>
        <fullName evidence="3">Succinate dehydrogenase hydrophobic anchor subunit</fullName>
    </submittedName>
</protein>
<proteinExistence type="predicted"/>
<gene>
    <name evidence="3" type="ORF">HNR19_000975</name>
</gene>
<reference evidence="3 4" key="1">
    <citation type="submission" date="2020-07" db="EMBL/GenBank/DDBJ databases">
        <title>Sequencing the genomes of 1000 actinobacteria strains.</title>
        <authorList>
            <person name="Klenk H.-P."/>
        </authorList>
    </citation>
    <scope>NUCLEOTIDE SEQUENCE [LARGE SCALE GENOMIC DNA]</scope>
    <source>
        <strain evidence="3 4">DSM 103833</strain>
    </source>
</reference>
<feature type="transmembrane region" description="Helical" evidence="2">
    <location>
        <begin position="272"/>
        <end position="293"/>
    </location>
</feature>
<keyword evidence="2" id="KW-0472">Membrane</keyword>
<dbReference type="InterPro" id="IPR010767">
    <property type="entry name" value="Phage_CGC-2007_Cje0229"/>
</dbReference>
<sequence length="296" mass="32209">MRLGGMDLHPAAHPGNFFDGGTDVEDPDRDRRPRIVLERDDSTGTERWAMERRLAYEDEVHGIFLVPDVLGHFRTDLASVPAIFTWLVPKTGKHLAPALVHDALVHDRLRPQLYRGQHIDRVAADEVFRRAMRDSGTATGRRWLVWSAVTLGTIKDGSEEWSRGQHLRYALTALGTLVVIAALGVVATLDLADVVAWLPWMGESRSFALELVGGLAGAIVIPLLLAATWGRFWIAGAITGVALAVLLHATVLLGAITLGYQAVEWVARRRPMAVLVTSGLVVAAFAVLTVLLVGSS</sequence>
<dbReference type="Proteomes" id="UP000530424">
    <property type="component" value="Unassembled WGS sequence"/>
</dbReference>
<dbReference type="Pfam" id="PF07087">
    <property type="entry name" value="DUF1353"/>
    <property type="match status" value="1"/>
</dbReference>
<evidence type="ECO:0000256" key="1">
    <source>
        <dbReference type="SAM" id="MobiDB-lite"/>
    </source>
</evidence>
<feature type="transmembrane region" description="Helical" evidence="2">
    <location>
        <begin position="232"/>
        <end position="260"/>
    </location>
</feature>
<keyword evidence="2" id="KW-1133">Transmembrane helix</keyword>
<feature type="region of interest" description="Disordered" evidence="1">
    <location>
        <begin position="1"/>
        <end position="33"/>
    </location>
</feature>
<evidence type="ECO:0000313" key="4">
    <source>
        <dbReference type="Proteomes" id="UP000530424"/>
    </source>
</evidence>
<comment type="caution">
    <text evidence="3">The sequence shown here is derived from an EMBL/GenBank/DDBJ whole genome shotgun (WGS) entry which is preliminary data.</text>
</comment>
<evidence type="ECO:0000313" key="3">
    <source>
        <dbReference type="EMBL" id="NYJ00277.1"/>
    </source>
</evidence>
<accession>A0A853BZG3</accession>
<feature type="transmembrane region" description="Helical" evidence="2">
    <location>
        <begin position="169"/>
        <end position="187"/>
    </location>
</feature>
<feature type="transmembrane region" description="Helical" evidence="2">
    <location>
        <begin position="207"/>
        <end position="225"/>
    </location>
</feature>
<dbReference type="RefSeq" id="WP_179666893.1">
    <property type="nucleotide sequence ID" value="NZ_JACCFP010000001.1"/>
</dbReference>
<dbReference type="EMBL" id="JACCFP010000001">
    <property type="protein sequence ID" value="NYJ00277.1"/>
    <property type="molecule type" value="Genomic_DNA"/>
</dbReference>
<evidence type="ECO:0000256" key="2">
    <source>
        <dbReference type="SAM" id="Phobius"/>
    </source>
</evidence>
<keyword evidence="4" id="KW-1185">Reference proteome</keyword>
<name>A0A853BZG3_9ACTN</name>
<dbReference type="AlphaFoldDB" id="A0A853BZG3"/>
<organism evidence="3 4">
    <name type="scientific">Nocardioides thalensis</name>
    <dbReference type="NCBI Taxonomy" id="1914755"/>
    <lineage>
        <taxon>Bacteria</taxon>
        <taxon>Bacillati</taxon>
        <taxon>Actinomycetota</taxon>
        <taxon>Actinomycetes</taxon>
        <taxon>Propionibacteriales</taxon>
        <taxon>Nocardioidaceae</taxon>
        <taxon>Nocardioides</taxon>
    </lineage>
</organism>
<keyword evidence="2" id="KW-0812">Transmembrane</keyword>